<dbReference type="CDD" id="cd18755">
    <property type="entry name" value="PIN_MtVapC3_VapC21-like"/>
    <property type="match status" value="1"/>
</dbReference>
<gene>
    <name evidence="8" type="primary">vapC</name>
    <name evidence="10" type="ORF">F7O44_03900</name>
</gene>
<dbReference type="Gene3D" id="3.40.50.1010">
    <property type="entry name" value="5'-nuclease"/>
    <property type="match status" value="1"/>
</dbReference>
<evidence type="ECO:0000256" key="4">
    <source>
        <dbReference type="ARBA" id="ARBA00022723"/>
    </source>
</evidence>
<dbReference type="GO" id="GO:0004540">
    <property type="term" value="F:RNA nuclease activity"/>
    <property type="evidence" value="ECO:0007669"/>
    <property type="project" value="InterPro"/>
</dbReference>
<evidence type="ECO:0000256" key="1">
    <source>
        <dbReference type="ARBA" id="ARBA00001946"/>
    </source>
</evidence>
<dbReference type="HAMAP" id="MF_00265">
    <property type="entry name" value="VapC_Nob1"/>
    <property type="match status" value="1"/>
</dbReference>
<comment type="function">
    <text evidence="8">Toxic component of a toxin-antitoxin (TA) system. An RNase.</text>
</comment>
<organism evidence="10 11">
    <name type="scientific">Phytoactinopolyspora mesophila</name>
    <dbReference type="NCBI Taxonomy" id="2650750"/>
    <lineage>
        <taxon>Bacteria</taxon>
        <taxon>Bacillati</taxon>
        <taxon>Actinomycetota</taxon>
        <taxon>Actinomycetes</taxon>
        <taxon>Jiangellales</taxon>
        <taxon>Jiangellaceae</taxon>
        <taxon>Phytoactinopolyspora</taxon>
    </lineage>
</organism>
<evidence type="ECO:0000256" key="8">
    <source>
        <dbReference type="HAMAP-Rule" id="MF_00265"/>
    </source>
</evidence>
<dbReference type="InterPro" id="IPR022907">
    <property type="entry name" value="VapC_family"/>
</dbReference>
<dbReference type="GO" id="GO:0000287">
    <property type="term" value="F:magnesium ion binding"/>
    <property type="evidence" value="ECO:0007669"/>
    <property type="project" value="UniProtKB-UniRule"/>
</dbReference>
<name>A0A7K3LYW0_9ACTN</name>
<evidence type="ECO:0000256" key="3">
    <source>
        <dbReference type="ARBA" id="ARBA00022722"/>
    </source>
</evidence>
<dbReference type="Proteomes" id="UP000460435">
    <property type="component" value="Unassembled WGS sequence"/>
</dbReference>
<feature type="domain" description="PIN" evidence="9">
    <location>
        <begin position="8"/>
        <end position="125"/>
    </location>
</feature>
<dbReference type="InterPro" id="IPR029060">
    <property type="entry name" value="PIN-like_dom_sf"/>
</dbReference>
<dbReference type="Pfam" id="PF01850">
    <property type="entry name" value="PIN"/>
    <property type="match status" value="1"/>
</dbReference>
<proteinExistence type="inferred from homology"/>
<keyword evidence="11" id="KW-1185">Reference proteome</keyword>
<keyword evidence="4 8" id="KW-0479">Metal-binding</keyword>
<dbReference type="RefSeq" id="WP_162448832.1">
    <property type="nucleotide sequence ID" value="NZ_WLZY01000001.1"/>
</dbReference>
<reference evidence="10 11" key="1">
    <citation type="submission" date="2019-11" db="EMBL/GenBank/DDBJ databases">
        <authorList>
            <person name="Li X.-J."/>
            <person name="Feng X.-M."/>
        </authorList>
    </citation>
    <scope>NUCLEOTIDE SEQUENCE [LARGE SCALE GENOMIC DNA]</scope>
    <source>
        <strain evidence="10 11">XMNu-373</strain>
    </source>
</reference>
<comment type="cofactor">
    <cofactor evidence="1 8">
        <name>Mg(2+)</name>
        <dbReference type="ChEBI" id="CHEBI:18420"/>
    </cofactor>
</comment>
<dbReference type="SUPFAM" id="SSF88723">
    <property type="entry name" value="PIN domain-like"/>
    <property type="match status" value="1"/>
</dbReference>
<comment type="similarity">
    <text evidence="7 8">Belongs to the PINc/VapC protein family.</text>
</comment>
<dbReference type="GO" id="GO:0016787">
    <property type="term" value="F:hydrolase activity"/>
    <property type="evidence" value="ECO:0007669"/>
    <property type="project" value="UniProtKB-KW"/>
</dbReference>
<evidence type="ECO:0000259" key="9">
    <source>
        <dbReference type="Pfam" id="PF01850"/>
    </source>
</evidence>
<evidence type="ECO:0000256" key="6">
    <source>
        <dbReference type="ARBA" id="ARBA00022842"/>
    </source>
</evidence>
<sequence>MEVTDLWVIDKSAYVRLGSSPDADQWLDRINRGLVRVTTVTLLEMGFSARSGQDWRRGIEEPPAASLPIENLSPRMEARAVEVQGLLAAQGHHRAVKIPDLLIAAAAELAGLTVLHVDKDFDLIADLTGQPVERLRGDF</sequence>
<accession>A0A7K3LYW0</accession>
<dbReference type="InterPro" id="IPR050556">
    <property type="entry name" value="Type_II_TA_system_RNase"/>
</dbReference>
<dbReference type="AlphaFoldDB" id="A0A7K3LYW0"/>
<keyword evidence="6 8" id="KW-0460">Magnesium</keyword>
<dbReference type="EMBL" id="WLZY01000001">
    <property type="protein sequence ID" value="NDL56215.1"/>
    <property type="molecule type" value="Genomic_DNA"/>
</dbReference>
<evidence type="ECO:0000256" key="2">
    <source>
        <dbReference type="ARBA" id="ARBA00022649"/>
    </source>
</evidence>
<evidence type="ECO:0000256" key="7">
    <source>
        <dbReference type="ARBA" id="ARBA00038093"/>
    </source>
</evidence>
<evidence type="ECO:0000313" key="10">
    <source>
        <dbReference type="EMBL" id="NDL56215.1"/>
    </source>
</evidence>
<dbReference type="GO" id="GO:0090729">
    <property type="term" value="F:toxin activity"/>
    <property type="evidence" value="ECO:0007669"/>
    <property type="project" value="UniProtKB-KW"/>
</dbReference>
<dbReference type="PANTHER" id="PTHR33653">
    <property type="entry name" value="RIBONUCLEASE VAPC2"/>
    <property type="match status" value="1"/>
</dbReference>
<keyword evidence="8" id="KW-0800">Toxin</keyword>
<evidence type="ECO:0000313" key="11">
    <source>
        <dbReference type="Proteomes" id="UP000460435"/>
    </source>
</evidence>
<dbReference type="EC" id="3.1.-.-" evidence="8"/>
<feature type="binding site" evidence="8">
    <location>
        <position position="100"/>
    </location>
    <ligand>
        <name>Mg(2+)</name>
        <dbReference type="ChEBI" id="CHEBI:18420"/>
    </ligand>
</feature>
<keyword evidence="2 8" id="KW-1277">Toxin-antitoxin system</keyword>
<dbReference type="InterPro" id="IPR002716">
    <property type="entry name" value="PIN_dom"/>
</dbReference>
<evidence type="ECO:0000256" key="5">
    <source>
        <dbReference type="ARBA" id="ARBA00022801"/>
    </source>
</evidence>
<protein>
    <recommendedName>
        <fullName evidence="8">Ribonuclease VapC</fullName>
        <shortName evidence="8">RNase VapC</shortName>
        <ecNumber evidence="8">3.1.-.-</ecNumber>
    </recommendedName>
    <alternativeName>
        <fullName evidence="8">Toxin VapC</fullName>
    </alternativeName>
</protein>
<feature type="binding site" evidence="8">
    <location>
        <position position="10"/>
    </location>
    <ligand>
        <name>Mg(2+)</name>
        <dbReference type="ChEBI" id="CHEBI:18420"/>
    </ligand>
</feature>
<dbReference type="PANTHER" id="PTHR33653:SF1">
    <property type="entry name" value="RIBONUCLEASE VAPC2"/>
    <property type="match status" value="1"/>
</dbReference>
<keyword evidence="5 8" id="KW-0378">Hydrolase</keyword>
<keyword evidence="3 8" id="KW-0540">Nuclease</keyword>
<comment type="caution">
    <text evidence="10">The sequence shown here is derived from an EMBL/GenBank/DDBJ whole genome shotgun (WGS) entry which is preliminary data.</text>
</comment>